<dbReference type="RefSeq" id="WP_139495667.1">
    <property type="nucleotide sequence ID" value="NZ_CAWORL010000031.1"/>
</dbReference>
<dbReference type="AlphaFoldDB" id="A0AAX2UNJ6"/>
<dbReference type="Proteomes" id="UP000796104">
    <property type="component" value="Unassembled WGS sequence"/>
</dbReference>
<organism evidence="1 2">
    <name type="scientific">Aeromonas veronii</name>
    <dbReference type="NCBI Taxonomy" id="654"/>
    <lineage>
        <taxon>Bacteria</taxon>
        <taxon>Pseudomonadati</taxon>
        <taxon>Pseudomonadota</taxon>
        <taxon>Gammaproteobacteria</taxon>
        <taxon>Aeromonadales</taxon>
        <taxon>Aeromonadaceae</taxon>
        <taxon>Aeromonas</taxon>
    </lineage>
</organism>
<accession>A0AAX2UNJ6</accession>
<sequence length="110" mass="12160">MDTTLKILCHLFSFDLLKNASPMVVALAHRAIRFGFDSLTVEQKLILKPFLSVKCSGYEDVDGAHQCSKVLEGEDLLEAYGLSGGSWFIQCRHCHAATNYIAYCASADDK</sequence>
<comment type="caution">
    <text evidence="1">The sequence shown here is derived from an EMBL/GenBank/DDBJ whole genome shotgun (WGS) entry which is preliminary data.</text>
</comment>
<name>A0AAX2UNJ6_AERVE</name>
<gene>
    <name evidence="1" type="ORF">CF123_21065</name>
</gene>
<protein>
    <submittedName>
        <fullName evidence="1">Uncharacterized protein</fullName>
    </submittedName>
</protein>
<evidence type="ECO:0000313" key="1">
    <source>
        <dbReference type="EMBL" id="TND50765.1"/>
    </source>
</evidence>
<dbReference type="EMBL" id="PDXJ01000037">
    <property type="protein sequence ID" value="TND50765.1"/>
    <property type="molecule type" value="Genomic_DNA"/>
</dbReference>
<reference evidence="1" key="1">
    <citation type="submission" date="2017-10" db="EMBL/GenBank/DDBJ databases">
        <authorList>
            <person name="Colston S.M."/>
            <person name="Graf J."/>
        </authorList>
    </citation>
    <scope>NUCLEOTIDE SEQUENCE</scope>
    <source>
        <strain evidence="1">BAQ071013-135</strain>
    </source>
</reference>
<evidence type="ECO:0000313" key="2">
    <source>
        <dbReference type="Proteomes" id="UP000796104"/>
    </source>
</evidence>
<reference evidence="1" key="2">
    <citation type="journal article" date="2019" name="PLoS ONE">
        <title>Identification and characterization of putative Aeromonas spp. T3SS effectors.</title>
        <authorList>
            <person name="Rangel L.T."/>
            <person name="Marden J."/>
            <person name="Colston S."/>
            <person name="Setubal J.C."/>
            <person name="Graf J."/>
            <person name="Gogarten J.P."/>
        </authorList>
    </citation>
    <scope>NUCLEOTIDE SEQUENCE</scope>
    <source>
        <strain evidence="1">BAQ071013-135</strain>
    </source>
</reference>
<proteinExistence type="predicted"/>